<name>A0ABQ1E582_9CLOT</name>
<keyword evidence="13 14" id="KW-0472">Membrane</keyword>
<keyword evidence="5" id="KW-0597">Phosphoprotein</keyword>
<organism evidence="17 18">
    <name type="scientific">Clostridium zeae</name>
    <dbReference type="NCBI Taxonomy" id="2759022"/>
    <lineage>
        <taxon>Bacteria</taxon>
        <taxon>Bacillati</taxon>
        <taxon>Bacillota</taxon>
        <taxon>Clostridia</taxon>
        <taxon>Eubacteriales</taxon>
        <taxon>Clostridiaceae</taxon>
        <taxon>Clostridium</taxon>
    </lineage>
</organism>
<dbReference type="InterPro" id="IPR003660">
    <property type="entry name" value="HAMP_dom"/>
</dbReference>
<reference evidence="17 18" key="1">
    <citation type="journal article" date="2021" name="Int. J. Syst. Evol. Microbiol.">
        <title>Clostridium zeae sp. nov., isolated from corn silage.</title>
        <authorList>
            <person name="Kobayashi H."/>
            <person name="Tanizawa Y."/>
            <person name="Yagura M."/>
            <person name="Sakamoto M."/>
            <person name="Ohkuma M."/>
            <person name="Tohno M."/>
        </authorList>
    </citation>
    <scope>NUCLEOTIDE SEQUENCE [LARGE SCALE GENOMIC DNA]</scope>
    <source>
        <strain evidence="17 18">CSC2</strain>
    </source>
</reference>
<evidence type="ECO:0000256" key="3">
    <source>
        <dbReference type="ARBA" id="ARBA00012438"/>
    </source>
</evidence>
<dbReference type="Gene3D" id="3.30.565.10">
    <property type="entry name" value="Histidine kinase-like ATPase, C-terminal domain"/>
    <property type="match status" value="1"/>
</dbReference>
<evidence type="ECO:0000256" key="2">
    <source>
        <dbReference type="ARBA" id="ARBA00004651"/>
    </source>
</evidence>
<keyword evidence="8" id="KW-0547">Nucleotide-binding</keyword>
<dbReference type="GO" id="GO:0016301">
    <property type="term" value="F:kinase activity"/>
    <property type="evidence" value="ECO:0007669"/>
    <property type="project" value="UniProtKB-KW"/>
</dbReference>
<dbReference type="CDD" id="cd00082">
    <property type="entry name" value="HisKA"/>
    <property type="match status" value="1"/>
</dbReference>
<feature type="transmembrane region" description="Helical" evidence="14">
    <location>
        <begin position="12"/>
        <end position="32"/>
    </location>
</feature>
<feature type="domain" description="Histidine kinase" evidence="15">
    <location>
        <begin position="243"/>
        <end position="459"/>
    </location>
</feature>
<evidence type="ECO:0000313" key="18">
    <source>
        <dbReference type="Proteomes" id="UP000663802"/>
    </source>
</evidence>
<dbReference type="InterPro" id="IPR005467">
    <property type="entry name" value="His_kinase_dom"/>
</dbReference>
<keyword evidence="18" id="KW-1185">Reference proteome</keyword>
<keyword evidence="12" id="KW-0902">Two-component regulatory system</keyword>
<evidence type="ECO:0000256" key="10">
    <source>
        <dbReference type="ARBA" id="ARBA00022840"/>
    </source>
</evidence>
<dbReference type="SMART" id="SM00387">
    <property type="entry name" value="HATPase_c"/>
    <property type="match status" value="1"/>
</dbReference>
<dbReference type="InterPro" id="IPR003594">
    <property type="entry name" value="HATPase_dom"/>
</dbReference>
<dbReference type="Proteomes" id="UP000663802">
    <property type="component" value="Unassembled WGS sequence"/>
</dbReference>
<dbReference type="InterPro" id="IPR036890">
    <property type="entry name" value="HATPase_C_sf"/>
</dbReference>
<gene>
    <name evidence="17" type="ORF">CSC2_04280</name>
</gene>
<evidence type="ECO:0000259" key="16">
    <source>
        <dbReference type="PROSITE" id="PS50885"/>
    </source>
</evidence>
<dbReference type="InterPro" id="IPR050398">
    <property type="entry name" value="HssS/ArlS-like"/>
</dbReference>
<keyword evidence="4" id="KW-1003">Cell membrane</keyword>
<dbReference type="CDD" id="cd00075">
    <property type="entry name" value="HATPase"/>
    <property type="match status" value="1"/>
</dbReference>
<evidence type="ECO:0000259" key="15">
    <source>
        <dbReference type="PROSITE" id="PS50109"/>
    </source>
</evidence>
<evidence type="ECO:0000256" key="5">
    <source>
        <dbReference type="ARBA" id="ARBA00022553"/>
    </source>
</evidence>
<dbReference type="PANTHER" id="PTHR45528:SF1">
    <property type="entry name" value="SENSOR HISTIDINE KINASE CPXA"/>
    <property type="match status" value="1"/>
</dbReference>
<dbReference type="Pfam" id="PF02518">
    <property type="entry name" value="HATPase_c"/>
    <property type="match status" value="1"/>
</dbReference>
<keyword evidence="9 17" id="KW-0418">Kinase</keyword>
<evidence type="ECO:0000256" key="14">
    <source>
        <dbReference type="SAM" id="Phobius"/>
    </source>
</evidence>
<evidence type="ECO:0000256" key="8">
    <source>
        <dbReference type="ARBA" id="ARBA00022741"/>
    </source>
</evidence>
<dbReference type="Pfam" id="PF00512">
    <property type="entry name" value="HisKA"/>
    <property type="match status" value="1"/>
</dbReference>
<dbReference type="PROSITE" id="PS50885">
    <property type="entry name" value="HAMP"/>
    <property type="match status" value="1"/>
</dbReference>
<feature type="transmembrane region" description="Helical" evidence="14">
    <location>
        <begin position="147"/>
        <end position="168"/>
    </location>
</feature>
<dbReference type="RefSeq" id="WP_206867903.1">
    <property type="nucleotide sequence ID" value="NZ_BMBA01000001.1"/>
</dbReference>
<evidence type="ECO:0000256" key="1">
    <source>
        <dbReference type="ARBA" id="ARBA00000085"/>
    </source>
</evidence>
<dbReference type="Gene3D" id="6.10.340.10">
    <property type="match status" value="1"/>
</dbReference>
<dbReference type="PROSITE" id="PS50109">
    <property type="entry name" value="HIS_KIN"/>
    <property type="match status" value="1"/>
</dbReference>
<evidence type="ECO:0000256" key="4">
    <source>
        <dbReference type="ARBA" id="ARBA00022475"/>
    </source>
</evidence>
<dbReference type="PRINTS" id="PR00344">
    <property type="entry name" value="BCTRLSENSOR"/>
</dbReference>
<dbReference type="Gene3D" id="1.10.287.130">
    <property type="match status" value="1"/>
</dbReference>
<evidence type="ECO:0000256" key="7">
    <source>
        <dbReference type="ARBA" id="ARBA00022692"/>
    </source>
</evidence>
<evidence type="ECO:0000313" key="17">
    <source>
        <dbReference type="EMBL" id="GFZ29902.1"/>
    </source>
</evidence>
<dbReference type="PANTHER" id="PTHR45528">
    <property type="entry name" value="SENSOR HISTIDINE KINASE CPXA"/>
    <property type="match status" value="1"/>
</dbReference>
<keyword evidence="11 14" id="KW-1133">Transmembrane helix</keyword>
<dbReference type="SUPFAM" id="SSF55874">
    <property type="entry name" value="ATPase domain of HSP90 chaperone/DNA topoisomerase II/histidine kinase"/>
    <property type="match status" value="1"/>
</dbReference>
<dbReference type="InterPro" id="IPR036097">
    <property type="entry name" value="HisK_dim/P_sf"/>
</dbReference>
<evidence type="ECO:0000256" key="13">
    <source>
        <dbReference type="ARBA" id="ARBA00023136"/>
    </source>
</evidence>
<evidence type="ECO:0000256" key="11">
    <source>
        <dbReference type="ARBA" id="ARBA00022989"/>
    </source>
</evidence>
<keyword evidence="6" id="KW-0808">Transferase</keyword>
<feature type="domain" description="HAMP" evidence="16">
    <location>
        <begin position="171"/>
        <end position="228"/>
    </location>
</feature>
<sequence>MNNILYKRNIITTAIIVVVLFASLILSIYRFLNMDFKIYDNDIRMTVSKQKSEIEKEIYNNGSYPYIVFGLDGRVLYNGGAFEYKVGELLNTQEMLQTDKSFSIKNKHEIKESFVLEQQGKVNGFVVFLIPENDVLIESNLARVINVFLPVILGIFISTAIVVVRSLYFSRRILTPLKEISSSTKGIIAGNYDLEVIRTYEKQIGENEVGDLTYSFELMRDELKAKQIREEVLKKSQQELISCISHDLKTPISTIKAYSEGLRDGIARTPKAQEDYVNIIIGKTDLLIEMINELLEYSNAELNQLDINMKEVYFYDYFIPVMKEFEIYVKQKNIDFSFEVNIMDMLVSIDKRRITEVLYNLVENSIKYMRDGSGSIVIEAERQNEKVLIKVKDNGIGISPDDIPYVFDKFYRAEKSRSSSIPGSGLGLSICKYIIEEHGGEIYCISRHNKGCEIGFTLK</sequence>
<comment type="catalytic activity">
    <reaction evidence="1">
        <text>ATP + protein L-histidine = ADP + protein N-phospho-L-histidine.</text>
        <dbReference type="EC" id="2.7.13.3"/>
    </reaction>
</comment>
<dbReference type="SUPFAM" id="SSF158472">
    <property type="entry name" value="HAMP domain-like"/>
    <property type="match status" value="1"/>
</dbReference>
<evidence type="ECO:0000256" key="6">
    <source>
        <dbReference type="ARBA" id="ARBA00022679"/>
    </source>
</evidence>
<evidence type="ECO:0000256" key="12">
    <source>
        <dbReference type="ARBA" id="ARBA00023012"/>
    </source>
</evidence>
<dbReference type="EMBL" id="BMBA01000001">
    <property type="protein sequence ID" value="GFZ29902.1"/>
    <property type="molecule type" value="Genomic_DNA"/>
</dbReference>
<accession>A0ABQ1E582</accession>
<dbReference type="CDD" id="cd06225">
    <property type="entry name" value="HAMP"/>
    <property type="match status" value="1"/>
</dbReference>
<protein>
    <recommendedName>
        <fullName evidence="3">histidine kinase</fullName>
        <ecNumber evidence="3">2.7.13.3</ecNumber>
    </recommendedName>
</protein>
<dbReference type="InterPro" id="IPR004358">
    <property type="entry name" value="Sig_transdc_His_kin-like_C"/>
</dbReference>
<dbReference type="SMART" id="SM00388">
    <property type="entry name" value="HisKA"/>
    <property type="match status" value="1"/>
</dbReference>
<evidence type="ECO:0000256" key="9">
    <source>
        <dbReference type="ARBA" id="ARBA00022777"/>
    </source>
</evidence>
<proteinExistence type="predicted"/>
<dbReference type="SUPFAM" id="SSF47384">
    <property type="entry name" value="Homodimeric domain of signal transducing histidine kinase"/>
    <property type="match status" value="1"/>
</dbReference>
<keyword evidence="10" id="KW-0067">ATP-binding</keyword>
<dbReference type="InterPro" id="IPR003661">
    <property type="entry name" value="HisK_dim/P_dom"/>
</dbReference>
<comment type="subcellular location">
    <subcellularLocation>
        <location evidence="2">Cell membrane</location>
        <topology evidence="2">Multi-pass membrane protein</topology>
    </subcellularLocation>
</comment>
<dbReference type="EC" id="2.7.13.3" evidence="3"/>
<comment type="caution">
    <text evidence="17">The sequence shown here is derived from an EMBL/GenBank/DDBJ whole genome shotgun (WGS) entry which is preliminary data.</text>
</comment>
<keyword evidence="7 14" id="KW-0812">Transmembrane</keyword>